<accession>A0A8T0HRG6</accession>
<comment type="caution">
    <text evidence="1">The sequence shown here is derived from an EMBL/GenBank/DDBJ whole genome shotgun (WGS) entry which is preliminary data.</text>
</comment>
<proteinExistence type="predicted"/>
<dbReference type="Proteomes" id="UP000822688">
    <property type="component" value="Chromosome V"/>
</dbReference>
<dbReference type="AlphaFoldDB" id="A0A8T0HRG6"/>
<gene>
    <name evidence="1" type="ORF">KC19_VG187700</name>
</gene>
<name>A0A8T0HRG6_CERPU</name>
<evidence type="ECO:0000313" key="1">
    <source>
        <dbReference type="EMBL" id="KAG0573552.1"/>
    </source>
</evidence>
<protein>
    <submittedName>
        <fullName evidence="1">Uncharacterized protein</fullName>
    </submittedName>
</protein>
<keyword evidence="2" id="KW-1185">Reference proteome</keyword>
<reference evidence="1" key="1">
    <citation type="submission" date="2020-06" db="EMBL/GenBank/DDBJ databases">
        <title>WGS assembly of Ceratodon purpureus strain R40.</title>
        <authorList>
            <person name="Carey S.B."/>
            <person name="Jenkins J."/>
            <person name="Shu S."/>
            <person name="Lovell J.T."/>
            <person name="Sreedasyam A."/>
            <person name="Maumus F."/>
            <person name="Tiley G.P."/>
            <person name="Fernandez-Pozo N."/>
            <person name="Barry K."/>
            <person name="Chen C."/>
            <person name="Wang M."/>
            <person name="Lipzen A."/>
            <person name="Daum C."/>
            <person name="Saski C.A."/>
            <person name="Payton A.C."/>
            <person name="Mcbreen J.C."/>
            <person name="Conrad R.E."/>
            <person name="Kollar L.M."/>
            <person name="Olsson S."/>
            <person name="Huttunen S."/>
            <person name="Landis J.B."/>
            <person name="Wickett N.J."/>
            <person name="Johnson M.G."/>
            <person name="Rensing S.A."/>
            <person name="Grimwood J."/>
            <person name="Schmutz J."/>
            <person name="Mcdaniel S.F."/>
        </authorList>
    </citation>
    <scope>NUCLEOTIDE SEQUENCE</scope>
    <source>
        <strain evidence="1">R40</strain>
    </source>
</reference>
<sequence length="79" mass="8838">MLEQSQSHCGSSCLGKASRKAMSVPPLEEMDCLVLLLVTLDRLAVLVCLRTNSVCPKGRQRESSWLYEASLIKKTWKLT</sequence>
<organism evidence="1 2">
    <name type="scientific">Ceratodon purpureus</name>
    <name type="common">Fire moss</name>
    <name type="synonym">Dicranum purpureum</name>
    <dbReference type="NCBI Taxonomy" id="3225"/>
    <lineage>
        <taxon>Eukaryota</taxon>
        <taxon>Viridiplantae</taxon>
        <taxon>Streptophyta</taxon>
        <taxon>Embryophyta</taxon>
        <taxon>Bryophyta</taxon>
        <taxon>Bryophytina</taxon>
        <taxon>Bryopsida</taxon>
        <taxon>Dicranidae</taxon>
        <taxon>Pseudoditrichales</taxon>
        <taxon>Ditrichaceae</taxon>
        <taxon>Ceratodon</taxon>
    </lineage>
</organism>
<evidence type="ECO:0000313" key="2">
    <source>
        <dbReference type="Proteomes" id="UP000822688"/>
    </source>
</evidence>
<dbReference type="EMBL" id="CM026426">
    <property type="protein sequence ID" value="KAG0573552.1"/>
    <property type="molecule type" value="Genomic_DNA"/>
</dbReference>